<dbReference type="PANTHER" id="PTHR10357">
    <property type="entry name" value="ALPHA-AMYLASE FAMILY MEMBER"/>
    <property type="match status" value="1"/>
</dbReference>
<evidence type="ECO:0000259" key="3">
    <source>
        <dbReference type="SMART" id="SM00642"/>
    </source>
</evidence>
<proteinExistence type="inferred from homology"/>
<dbReference type="Proteomes" id="UP000437736">
    <property type="component" value="Unassembled WGS sequence"/>
</dbReference>
<evidence type="ECO:0000256" key="2">
    <source>
        <dbReference type="SAM" id="MobiDB-lite"/>
    </source>
</evidence>
<feature type="region of interest" description="Disordered" evidence="2">
    <location>
        <begin position="242"/>
        <end position="261"/>
    </location>
</feature>
<comment type="caution">
    <text evidence="4">The sequence shown here is derived from an EMBL/GenBank/DDBJ whole genome shotgun (WGS) entry which is preliminary data.</text>
</comment>
<reference evidence="4 5" key="1">
    <citation type="submission" date="2019-11" db="EMBL/GenBank/DDBJ databases">
        <title>Acidiferrimicrobium australis gen. nov., sp. nov., an acidophilic and obligately heterotrophic, member of the Actinobacteria that catalyses dissimilatory oxido- reduction of iron isolated from metal-rich acidic water in Chile.</title>
        <authorList>
            <person name="Gonzalez D."/>
            <person name="Huber K."/>
            <person name="Hedrich S."/>
            <person name="Rojas-Villalobos C."/>
            <person name="Quatrini R."/>
            <person name="Dinamarca M.A."/>
            <person name="Schwarz A."/>
            <person name="Canales C."/>
            <person name="Nancucheo I."/>
        </authorList>
    </citation>
    <scope>NUCLEOTIDE SEQUENCE [LARGE SCALE GENOMIC DNA]</scope>
    <source>
        <strain evidence="4 5">USS-CCA1</strain>
    </source>
</reference>
<dbReference type="EMBL" id="WJHE01000099">
    <property type="protein sequence ID" value="MST31576.1"/>
    <property type="molecule type" value="Genomic_DNA"/>
</dbReference>
<name>A0ABW9QPJ9_9ACTN</name>
<gene>
    <name evidence="4" type="ORF">GHK86_02370</name>
</gene>
<feature type="domain" description="Glycosyl hydrolase family 13 catalytic" evidence="3">
    <location>
        <begin position="44"/>
        <end position="423"/>
    </location>
</feature>
<comment type="similarity">
    <text evidence="1">Belongs to the glycosyl hydrolase 13 family.</text>
</comment>
<evidence type="ECO:0000256" key="1">
    <source>
        <dbReference type="ARBA" id="ARBA00008061"/>
    </source>
</evidence>
<dbReference type="SUPFAM" id="SSF51445">
    <property type="entry name" value="(Trans)glycosidases"/>
    <property type="match status" value="1"/>
</dbReference>
<dbReference type="Pfam" id="PF00128">
    <property type="entry name" value="Alpha-amylase"/>
    <property type="match status" value="1"/>
</dbReference>
<dbReference type="InterPro" id="IPR006047">
    <property type="entry name" value="GH13_cat_dom"/>
</dbReference>
<dbReference type="InterPro" id="IPR045857">
    <property type="entry name" value="O16G_dom_2"/>
</dbReference>
<evidence type="ECO:0000313" key="4">
    <source>
        <dbReference type="EMBL" id="MST31576.1"/>
    </source>
</evidence>
<keyword evidence="5" id="KW-1185">Reference proteome</keyword>
<dbReference type="Gene3D" id="3.20.20.80">
    <property type="entry name" value="Glycosidases"/>
    <property type="match status" value="1"/>
</dbReference>
<protein>
    <submittedName>
        <fullName evidence="4">Alpha-amylase</fullName>
    </submittedName>
</protein>
<dbReference type="PANTHER" id="PTHR10357:SF179">
    <property type="entry name" value="NEUTRAL AND BASIC AMINO ACID TRANSPORT PROTEIN RBAT"/>
    <property type="match status" value="1"/>
</dbReference>
<sequence>MRGGDPDRRAGPRLPQVGGVRAHLRGGQGVRTGERWWEGGTLYHVYVRSWQDTDGDGYGDLAGVRRRLGHLAWLGVDGIWLSPTMPSPDRDWGYDVSDYYGVHPELGTIEELDGLVADADALGMRVLLDLVPNHTSSAHPWFVDARSSPTAAHRDWYVWADPGPGGEPPNNWLDATGGSAWTLDADSGQYFLHNFLPEQPDLDWWHDEVRAEFERILRFWFDRGVAGFRIDVAHALYKDRELRDDPPAPQGPGAPFGLAPEHSMNQPEVHEVYRHWRRLAGSYDPGRLLLGETWVLDLDRLHRFYGDDDQLHLAFNFPFVFARFDAATLSGIVGRTLEGMPAGGCPVWVGSNHDVARFPTRWAEGDPARARLALVLLCTLPGTTVLYYGDELGLPDVPVPEAAQRDAMSWHASDGRYNRDRARTPMPWAPVPGAGFTAPETRPWLPVGDRSGFSVEEQRADPSSTLSLTRRLLELRRRWLAGGVAPYEQLPAGPDQWLYRSGALVVAANLSPHAATVDVPPGPVVLSSAGGPGDRGEAPGLSLRPWEAVVLQFEQAAA</sequence>
<dbReference type="SMART" id="SM00642">
    <property type="entry name" value="Aamy"/>
    <property type="match status" value="1"/>
</dbReference>
<accession>A0ABW9QPJ9</accession>
<evidence type="ECO:0000313" key="5">
    <source>
        <dbReference type="Proteomes" id="UP000437736"/>
    </source>
</evidence>
<dbReference type="Gene3D" id="3.90.400.10">
    <property type="entry name" value="Oligo-1,6-glucosidase, Domain 2"/>
    <property type="match status" value="1"/>
</dbReference>
<organism evidence="4 5">
    <name type="scientific">Acidiferrimicrobium australe</name>
    <dbReference type="NCBI Taxonomy" id="2664430"/>
    <lineage>
        <taxon>Bacteria</taxon>
        <taxon>Bacillati</taxon>
        <taxon>Actinomycetota</taxon>
        <taxon>Acidimicrobiia</taxon>
        <taxon>Acidimicrobiales</taxon>
        <taxon>Acidimicrobiaceae</taxon>
        <taxon>Acidiferrimicrobium</taxon>
    </lineage>
</organism>
<dbReference type="InterPro" id="IPR017853">
    <property type="entry name" value="GH"/>
</dbReference>